<reference evidence="2 3" key="1">
    <citation type="journal article" date="2011" name="J. Bacteriol.">
        <title>Complete genome sequence of Amycolicicoccus subflavus DQS3-9A1T, an actinomycete isolated from crude oil-polluted soil.</title>
        <authorList>
            <person name="Cai M."/>
            <person name="Chen W.M."/>
            <person name="Nie Y."/>
            <person name="Chi C.Q."/>
            <person name="Wang Y.N."/>
            <person name="Tang Y.Q."/>
            <person name="Li G.Y."/>
            <person name="Wu X.L."/>
        </authorList>
    </citation>
    <scope>NUCLEOTIDE SEQUENCE [LARGE SCALE GENOMIC DNA]</scope>
    <source>
        <strain evidence="3">DSM 45089 / DQS3-9A1</strain>
    </source>
</reference>
<feature type="transmembrane region" description="Helical" evidence="1">
    <location>
        <begin position="155"/>
        <end position="176"/>
    </location>
</feature>
<dbReference type="EMBL" id="CP002786">
    <property type="protein sequence ID" value="AEF41172.1"/>
    <property type="molecule type" value="Genomic_DNA"/>
</dbReference>
<proteinExistence type="predicted"/>
<dbReference type="RefSeq" id="WP_013807521.1">
    <property type="nucleotide sequence ID" value="NC_015564.1"/>
</dbReference>
<accession>F6EI65</accession>
<sequence>MGEIDLWTASWVQWDAATKQLQYPLRPLEPIQLTEEDRSFRYSRHPDIAPGSYELVGELPDVCIPHGQPQARRCEFIVESRPKVKFTLLEHRPRNVLNRIAERQRGKAWLHADFPLCETCLRQRTFRLWRATLIALFGIVSLFVFWVAAGLPHTPIGFIIPFLGGLICVVGAVVSLRSVSARTLFNAELRIDGSRMDVRDPHPQFVHAVRWAPPGN</sequence>
<evidence type="ECO:0000313" key="2">
    <source>
        <dbReference type="EMBL" id="AEF41172.1"/>
    </source>
</evidence>
<keyword evidence="3" id="KW-1185">Reference proteome</keyword>
<keyword evidence="1" id="KW-1133">Transmembrane helix</keyword>
<gene>
    <name evidence="2" type="ordered locus">AS9A_2725</name>
</gene>
<dbReference type="KEGG" id="asd:AS9A_2725"/>
<keyword evidence="1" id="KW-0472">Membrane</keyword>
<dbReference type="STRING" id="443218.AS9A_2725"/>
<keyword evidence="1" id="KW-0812">Transmembrane</keyword>
<dbReference type="Proteomes" id="UP000009235">
    <property type="component" value="Chromosome"/>
</dbReference>
<organism evidence="2 3">
    <name type="scientific">Hoyosella subflava (strain DSM 45089 / JCM 17490 / NBRC 109087 / DQS3-9A1)</name>
    <name type="common">Amycolicicoccus subflavus</name>
    <dbReference type="NCBI Taxonomy" id="443218"/>
    <lineage>
        <taxon>Bacteria</taxon>
        <taxon>Bacillati</taxon>
        <taxon>Actinomycetota</taxon>
        <taxon>Actinomycetes</taxon>
        <taxon>Mycobacteriales</taxon>
        <taxon>Hoyosellaceae</taxon>
        <taxon>Hoyosella</taxon>
    </lineage>
</organism>
<feature type="transmembrane region" description="Helical" evidence="1">
    <location>
        <begin position="128"/>
        <end position="149"/>
    </location>
</feature>
<protein>
    <submittedName>
        <fullName evidence="2">Uncharacterized protein</fullName>
    </submittedName>
</protein>
<name>F6EI65_HOYSD</name>
<dbReference type="AlphaFoldDB" id="F6EI65"/>
<dbReference type="HOGENOM" id="CLU_1275508_0_0_11"/>
<evidence type="ECO:0000256" key="1">
    <source>
        <dbReference type="SAM" id="Phobius"/>
    </source>
</evidence>
<evidence type="ECO:0000313" key="3">
    <source>
        <dbReference type="Proteomes" id="UP000009235"/>
    </source>
</evidence>
<dbReference type="OrthoDB" id="4458491at2"/>